<comment type="caution">
    <text evidence="1">The sequence shown here is derived from an EMBL/GenBank/DDBJ whole genome shotgun (WGS) entry which is preliminary data.</text>
</comment>
<evidence type="ECO:0000313" key="1">
    <source>
        <dbReference type="EMBL" id="KAK6729793.1"/>
    </source>
</evidence>
<protein>
    <submittedName>
        <fullName evidence="1">Uncharacterized protein</fullName>
    </submittedName>
</protein>
<evidence type="ECO:0000313" key="2">
    <source>
        <dbReference type="Proteomes" id="UP001303046"/>
    </source>
</evidence>
<organism evidence="1 2">
    <name type="scientific">Necator americanus</name>
    <name type="common">Human hookworm</name>
    <dbReference type="NCBI Taxonomy" id="51031"/>
    <lineage>
        <taxon>Eukaryota</taxon>
        <taxon>Metazoa</taxon>
        <taxon>Ecdysozoa</taxon>
        <taxon>Nematoda</taxon>
        <taxon>Chromadorea</taxon>
        <taxon>Rhabditida</taxon>
        <taxon>Rhabditina</taxon>
        <taxon>Rhabditomorpha</taxon>
        <taxon>Strongyloidea</taxon>
        <taxon>Ancylostomatidae</taxon>
        <taxon>Bunostominae</taxon>
        <taxon>Necator</taxon>
    </lineage>
</organism>
<sequence length="83" mass="9406">MNESENLNHLASRCRNGVVYEVTVNHSPYGCTEEVVVCFDPCGTAMMLVKLRRQTDFVKPLRQHLSDHCYTSRKCSLDESAAL</sequence>
<proteinExistence type="predicted"/>
<reference evidence="1 2" key="1">
    <citation type="submission" date="2023-08" db="EMBL/GenBank/DDBJ databases">
        <title>A Necator americanus chromosomal reference genome.</title>
        <authorList>
            <person name="Ilik V."/>
            <person name="Petrzelkova K.J."/>
            <person name="Pardy F."/>
            <person name="Fuh T."/>
            <person name="Niatou-Singa F.S."/>
            <person name="Gouil Q."/>
            <person name="Baker L."/>
            <person name="Ritchie M.E."/>
            <person name="Jex A.R."/>
            <person name="Gazzola D."/>
            <person name="Li H."/>
            <person name="Toshio Fujiwara R."/>
            <person name="Zhan B."/>
            <person name="Aroian R.V."/>
            <person name="Pafco B."/>
            <person name="Schwarz E.M."/>
        </authorList>
    </citation>
    <scope>NUCLEOTIDE SEQUENCE [LARGE SCALE GENOMIC DNA]</scope>
    <source>
        <strain evidence="1 2">Aroian</strain>
        <tissue evidence="1">Whole animal</tissue>
    </source>
</reference>
<accession>A0ABR1BTU1</accession>
<name>A0ABR1BTU1_NECAM</name>
<keyword evidence="2" id="KW-1185">Reference proteome</keyword>
<gene>
    <name evidence="1" type="primary">Necator_chrI.g2820</name>
    <name evidence="1" type="ORF">RB195_006692</name>
</gene>
<dbReference type="Proteomes" id="UP001303046">
    <property type="component" value="Unassembled WGS sequence"/>
</dbReference>
<dbReference type="EMBL" id="JAVFWL010000001">
    <property type="protein sequence ID" value="KAK6729793.1"/>
    <property type="molecule type" value="Genomic_DNA"/>
</dbReference>